<dbReference type="Proteomes" id="UP000820977">
    <property type="component" value="Unassembled WGS sequence"/>
</dbReference>
<keyword evidence="2" id="KW-1185">Reference proteome</keyword>
<reference evidence="1 2" key="1">
    <citation type="submission" date="2020-05" db="EMBL/GenBank/DDBJ databases">
        <title>Distinct polysaccharide utilization as determinants for interspecies competition between intestinal Prevotella spp.</title>
        <authorList>
            <person name="Galvez E.J.C."/>
            <person name="Iljazovic A."/>
            <person name="Strowig T."/>
        </authorList>
    </citation>
    <scope>NUCLEOTIDE SEQUENCE [LARGE SCALE GENOMIC DNA]</scope>
    <source>
        <strain evidence="1 2">PCHR</strain>
    </source>
</reference>
<dbReference type="EMBL" id="JABKKJ010000012">
    <property type="protein sequence ID" value="NPE25504.1"/>
    <property type="molecule type" value="Genomic_DNA"/>
</dbReference>
<dbReference type="RefSeq" id="WP_172344964.1">
    <property type="nucleotide sequence ID" value="NZ_CASYYZ010000040.1"/>
</dbReference>
<evidence type="ECO:0000313" key="2">
    <source>
        <dbReference type="Proteomes" id="UP000820977"/>
    </source>
</evidence>
<protein>
    <recommendedName>
        <fullName evidence="3">Lipoprotein</fullName>
    </recommendedName>
</protein>
<accession>A0ABX2B5Y0</accession>
<name>A0ABX2B5Y0_9BACT</name>
<organism evidence="1 2">
    <name type="scientific">Xylanibacter caecicola</name>
    <dbReference type="NCBI Taxonomy" id="2736294"/>
    <lineage>
        <taxon>Bacteria</taxon>
        <taxon>Pseudomonadati</taxon>
        <taxon>Bacteroidota</taxon>
        <taxon>Bacteroidia</taxon>
        <taxon>Bacteroidales</taxon>
        <taxon>Prevotellaceae</taxon>
        <taxon>Xylanibacter</taxon>
    </lineage>
</organism>
<gene>
    <name evidence="1" type="ORF">HPS54_08265</name>
</gene>
<evidence type="ECO:0008006" key="3">
    <source>
        <dbReference type="Google" id="ProtNLM"/>
    </source>
</evidence>
<evidence type="ECO:0000313" key="1">
    <source>
        <dbReference type="EMBL" id="NPE25504.1"/>
    </source>
</evidence>
<comment type="caution">
    <text evidence="1">The sequence shown here is derived from an EMBL/GenBank/DDBJ whole genome shotgun (WGS) entry which is preliminary data.</text>
</comment>
<sequence length="220" mass="26830">MKETIVIIILMLTFSSCWPGFILFDTKKEAKQETTVKYSNNDMNIEKLINTNGFYIKKDNFPLIPENDSTFRYCVMFLTDGTMITFYLDNKGGYHTECDIKNNLYKYINTRKIRIFNRGIYKVVNDTIYANSFFLNQYFWCVVKHKYKIEGYERLMFLDIVNGKQKCIDEYVFFPIEEQTEMLDMRYVNRPLKRHKWLWESEGDWNKWKKEEKIRKRKMR</sequence>
<proteinExistence type="predicted"/>
<dbReference type="PROSITE" id="PS51257">
    <property type="entry name" value="PROKAR_LIPOPROTEIN"/>
    <property type="match status" value="1"/>
</dbReference>